<organism evidence="9 10">
    <name type="scientific">Fusibacter ferrireducens</name>
    <dbReference type="NCBI Taxonomy" id="2785058"/>
    <lineage>
        <taxon>Bacteria</taxon>
        <taxon>Bacillati</taxon>
        <taxon>Bacillota</taxon>
        <taxon>Clostridia</taxon>
        <taxon>Eubacteriales</taxon>
        <taxon>Eubacteriales Family XII. Incertae Sedis</taxon>
        <taxon>Fusibacter</taxon>
    </lineage>
</organism>
<dbReference type="InterPro" id="IPR003524">
    <property type="entry name" value="PNAcMuramoyl-5peptid_Trfase"/>
</dbReference>
<keyword evidence="10" id="KW-1185">Reference proteome</keyword>
<dbReference type="NCBIfam" id="TIGR00445">
    <property type="entry name" value="mraY"/>
    <property type="match status" value="1"/>
</dbReference>
<keyword evidence="7" id="KW-0133">Cell shape</keyword>
<dbReference type="Pfam" id="PF00953">
    <property type="entry name" value="Glycos_transf_4"/>
    <property type="match status" value="1"/>
</dbReference>
<proteinExistence type="inferred from homology"/>
<dbReference type="CDD" id="cd06852">
    <property type="entry name" value="GT_MraY"/>
    <property type="match status" value="1"/>
</dbReference>
<name>A0ABR9ZMA9_9FIRM</name>
<dbReference type="InterPro" id="IPR018480">
    <property type="entry name" value="PNAcMuramoyl-5peptid_Trfase_CS"/>
</dbReference>
<sequence length="321" mass="35722">MLTLFKYNSLYYIAFFACSLAAALLLGPVIIPQLKKLKFGQAIREEGPKSHLSKSGTPTIGGLIFITAFLVPICFFLMHSYEVFYVLAGVLGFGMIGFLDDYIKVVRKHNLGLRAKQKIFLQLFMSLVMAILALKFGTTIRLPILGYALNLGFLFIPFMLFYFIAVDNAVNLTDGLDGLAASVTTVVMLFYAYFAYRQHMPQMVMLSLAMAGALMGYLKFNWHPAKVFMGDTGSLALGGMVAAMAVVLKMPLWVPIIGLIYVIEALSVVIQVGVYKKTKKRFFKMAPIHHHFELVGYTEKRIVVTFALVTLFTGVLGILVY</sequence>
<protein>
    <recommendedName>
        <fullName evidence="7 8">Phospho-N-acetylmuramoyl-pentapeptide-transferase</fullName>
        <ecNumber evidence="7 8">2.7.8.13</ecNumber>
    </recommendedName>
    <alternativeName>
        <fullName evidence="7">UDP-MurNAc-pentapeptide phosphotransferase</fullName>
    </alternativeName>
</protein>
<feature type="transmembrane region" description="Helical" evidence="7">
    <location>
        <begin position="202"/>
        <end position="220"/>
    </location>
</feature>
<keyword evidence="5 7" id="KW-1133">Transmembrane helix</keyword>
<feature type="transmembrane region" description="Helical" evidence="7">
    <location>
        <begin position="253"/>
        <end position="275"/>
    </location>
</feature>
<keyword evidence="7" id="KW-0460">Magnesium</keyword>
<evidence type="ECO:0000256" key="3">
    <source>
        <dbReference type="ARBA" id="ARBA00022679"/>
    </source>
</evidence>
<feature type="transmembrane region" description="Helical" evidence="7">
    <location>
        <begin position="176"/>
        <end position="196"/>
    </location>
</feature>
<feature type="transmembrane region" description="Helical" evidence="7">
    <location>
        <begin position="119"/>
        <end position="138"/>
    </location>
</feature>
<dbReference type="RefSeq" id="WP_194699848.1">
    <property type="nucleotide sequence ID" value="NZ_JADKNH010000001.1"/>
</dbReference>
<feature type="transmembrane region" description="Helical" evidence="7">
    <location>
        <begin position="59"/>
        <end position="78"/>
    </location>
</feature>
<dbReference type="GO" id="GO:0016740">
    <property type="term" value="F:transferase activity"/>
    <property type="evidence" value="ECO:0007669"/>
    <property type="project" value="UniProtKB-KW"/>
</dbReference>
<reference evidence="9 10" key="1">
    <citation type="submission" date="2020-11" db="EMBL/GenBank/DDBJ databases">
        <title>Fusibacter basophilias sp. nov.</title>
        <authorList>
            <person name="Qiu D."/>
        </authorList>
    </citation>
    <scope>NUCLEOTIDE SEQUENCE [LARGE SCALE GENOMIC DNA]</scope>
    <source>
        <strain evidence="9 10">Q10-2</strain>
    </source>
</reference>
<feature type="transmembrane region" description="Helical" evidence="7">
    <location>
        <begin position="12"/>
        <end position="31"/>
    </location>
</feature>
<comment type="subcellular location">
    <subcellularLocation>
        <location evidence="7">Cell membrane</location>
        <topology evidence="7">Multi-pass membrane protein</topology>
    </subcellularLocation>
    <subcellularLocation>
        <location evidence="1">Membrane</location>
        <topology evidence="1">Multi-pass membrane protein</topology>
    </subcellularLocation>
</comment>
<keyword evidence="4 7" id="KW-0812">Transmembrane</keyword>
<evidence type="ECO:0000256" key="4">
    <source>
        <dbReference type="ARBA" id="ARBA00022692"/>
    </source>
</evidence>
<gene>
    <name evidence="7" type="primary">mraY</name>
    <name evidence="9" type="ORF">ISU02_00655</name>
</gene>
<dbReference type="PROSITE" id="PS51257">
    <property type="entry name" value="PROKAR_LIPOPROTEIN"/>
    <property type="match status" value="1"/>
</dbReference>
<evidence type="ECO:0000313" key="9">
    <source>
        <dbReference type="EMBL" id="MBF4691602.1"/>
    </source>
</evidence>
<feature type="transmembrane region" description="Helical" evidence="7">
    <location>
        <begin position="144"/>
        <end position="164"/>
    </location>
</feature>
<evidence type="ECO:0000256" key="1">
    <source>
        <dbReference type="ARBA" id="ARBA00004141"/>
    </source>
</evidence>
<dbReference type="HAMAP" id="MF_00038">
    <property type="entry name" value="MraY"/>
    <property type="match status" value="1"/>
</dbReference>
<keyword evidence="7" id="KW-0573">Peptidoglycan synthesis</keyword>
<accession>A0ABR9ZMA9</accession>
<keyword evidence="6 7" id="KW-0472">Membrane</keyword>
<comment type="similarity">
    <text evidence="2 7">Belongs to the glycosyltransferase 4 family. MraY subfamily.</text>
</comment>
<evidence type="ECO:0000313" key="10">
    <source>
        <dbReference type="Proteomes" id="UP000614200"/>
    </source>
</evidence>
<feature type="transmembrane region" description="Helical" evidence="7">
    <location>
        <begin position="302"/>
        <end position="320"/>
    </location>
</feature>
<keyword evidence="7" id="KW-0479">Metal-binding</keyword>
<dbReference type="InterPro" id="IPR000715">
    <property type="entry name" value="Glycosyl_transferase_4"/>
</dbReference>
<dbReference type="EMBL" id="JADKNH010000001">
    <property type="protein sequence ID" value="MBF4691602.1"/>
    <property type="molecule type" value="Genomic_DNA"/>
</dbReference>
<comment type="function">
    <text evidence="7">Catalyzes the initial step of the lipid cycle reactions in the biosynthesis of the cell wall peptidoglycan: transfers peptidoglycan precursor phospho-MurNAc-pentapeptide from UDP-MurNAc-pentapeptide onto the lipid carrier undecaprenyl phosphate, yielding undecaprenyl-pyrophosphoryl-MurNAc-pentapeptide, known as lipid I.</text>
</comment>
<dbReference type="Proteomes" id="UP000614200">
    <property type="component" value="Unassembled WGS sequence"/>
</dbReference>
<comment type="catalytic activity">
    <reaction evidence="7">
        <text>UDP-N-acetyl-alpha-D-muramoyl-L-alanyl-gamma-D-glutamyl-meso-2,6-diaminopimeloyl-D-alanyl-D-alanine + di-trans,octa-cis-undecaprenyl phosphate = di-trans,octa-cis-undecaprenyl diphospho-N-acetyl-alpha-D-muramoyl-L-alanyl-D-glutamyl-meso-2,6-diaminopimeloyl-D-alanyl-D-alanine + UMP</text>
        <dbReference type="Rhea" id="RHEA:28386"/>
        <dbReference type="ChEBI" id="CHEBI:57865"/>
        <dbReference type="ChEBI" id="CHEBI:60392"/>
        <dbReference type="ChEBI" id="CHEBI:61386"/>
        <dbReference type="ChEBI" id="CHEBI:61387"/>
        <dbReference type="EC" id="2.7.8.13"/>
    </reaction>
</comment>
<keyword evidence="7" id="KW-0131">Cell cycle</keyword>
<keyword evidence="3 7" id="KW-0808">Transferase</keyword>
<evidence type="ECO:0000256" key="5">
    <source>
        <dbReference type="ARBA" id="ARBA00022989"/>
    </source>
</evidence>
<keyword evidence="7" id="KW-0132">Cell division</keyword>
<comment type="cofactor">
    <cofactor evidence="7">
        <name>Mg(2+)</name>
        <dbReference type="ChEBI" id="CHEBI:18420"/>
    </cofactor>
</comment>
<comment type="pathway">
    <text evidence="7">Cell wall biogenesis; peptidoglycan biosynthesis.</text>
</comment>
<comment type="caution">
    <text evidence="9">The sequence shown here is derived from an EMBL/GenBank/DDBJ whole genome shotgun (WGS) entry which is preliminary data.</text>
</comment>
<dbReference type="PROSITE" id="PS01348">
    <property type="entry name" value="MRAY_2"/>
    <property type="match status" value="1"/>
</dbReference>
<dbReference type="PANTHER" id="PTHR22926:SF5">
    <property type="entry name" value="PHOSPHO-N-ACETYLMURAMOYL-PENTAPEPTIDE-TRANSFERASE HOMOLOG"/>
    <property type="match status" value="1"/>
</dbReference>
<evidence type="ECO:0000256" key="6">
    <source>
        <dbReference type="ARBA" id="ARBA00023136"/>
    </source>
</evidence>
<evidence type="ECO:0000256" key="7">
    <source>
        <dbReference type="HAMAP-Rule" id="MF_00038"/>
    </source>
</evidence>
<keyword evidence="7" id="KW-0961">Cell wall biogenesis/degradation</keyword>
<keyword evidence="7" id="KW-1003">Cell membrane</keyword>
<evidence type="ECO:0000256" key="2">
    <source>
        <dbReference type="ARBA" id="ARBA00005583"/>
    </source>
</evidence>
<feature type="transmembrane region" description="Helical" evidence="7">
    <location>
        <begin position="84"/>
        <end position="103"/>
    </location>
</feature>
<evidence type="ECO:0000256" key="8">
    <source>
        <dbReference type="NCBIfam" id="TIGR00445"/>
    </source>
</evidence>
<dbReference type="EC" id="2.7.8.13" evidence="7 8"/>
<dbReference type="PANTHER" id="PTHR22926">
    <property type="entry name" value="PHOSPHO-N-ACETYLMURAMOYL-PENTAPEPTIDE-TRANSFERASE"/>
    <property type="match status" value="1"/>
</dbReference>